<dbReference type="GO" id="GO:0003677">
    <property type="term" value="F:DNA binding"/>
    <property type="evidence" value="ECO:0007669"/>
    <property type="project" value="UniProtKB-KW"/>
</dbReference>
<reference evidence="6" key="1">
    <citation type="submission" date="2015-09" db="EMBL/GenBank/DDBJ databases">
        <title>Draft Genome Sequences of Two Novel Amoeba-resistant Intranuclear Bacteria, Candidatus Berkiella cookevillensis and Candidatus Berkiella aquae.</title>
        <authorList>
            <person name="Mehari Y.T."/>
            <person name="Arivett B.A."/>
            <person name="Farone A.L."/>
            <person name="Gunderson J.H."/>
            <person name="Farone M.B."/>
        </authorList>
    </citation>
    <scope>NUCLEOTIDE SEQUENCE [LARGE SCALE GENOMIC DNA]</scope>
    <source>
        <strain evidence="6">CC99</strain>
    </source>
</reference>
<dbReference type="Gene3D" id="1.10.10.10">
    <property type="entry name" value="Winged helix-like DNA-binding domain superfamily/Winged helix DNA-binding domain"/>
    <property type="match status" value="1"/>
</dbReference>
<dbReference type="PRINTS" id="PR00039">
    <property type="entry name" value="HTHLYSR"/>
</dbReference>
<dbReference type="PANTHER" id="PTHR30579">
    <property type="entry name" value="TRANSCRIPTIONAL REGULATOR"/>
    <property type="match status" value="1"/>
</dbReference>
<evidence type="ECO:0000313" key="8">
    <source>
        <dbReference type="Proteomes" id="UP000051494"/>
    </source>
</evidence>
<comment type="similarity">
    <text evidence="1">Belongs to the LysR transcriptional regulatory family.</text>
</comment>
<dbReference type="InterPro" id="IPR050176">
    <property type="entry name" value="LTTR"/>
</dbReference>
<evidence type="ECO:0000256" key="1">
    <source>
        <dbReference type="ARBA" id="ARBA00009437"/>
    </source>
</evidence>
<dbReference type="EMBL" id="LKHV02000001">
    <property type="protein sequence ID" value="MCS5707655.1"/>
    <property type="molecule type" value="Genomic_DNA"/>
</dbReference>
<dbReference type="PANTHER" id="PTHR30579:SF7">
    <property type="entry name" value="HTH-TYPE TRANSCRIPTIONAL REGULATOR LRHA-RELATED"/>
    <property type="match status" value="1"/>
</dbReference>
<dbReference type="GO" id="GO:0003700">
    <property type="term" value="F:DNA-binding transcription factor activity"/>
    <property type="evidence" value="ECO:0007669"/>
    <property type="project" value="InterPro"/>
</dbReference>
<protein>
    <submittedName>
        <fullName evidence="6">HTH-type transcriptional regulator GltC</fullName>
    </submittedName>
    <submittedName>
        <fullName evidence="7">LysR family transcriptional regulator</fullName>
    </submittedName>
</protein>
<comment type="caution">
    <text evidence="6">The sequence shown here is derived from an EMBL/GenBank/DDBJ whole genome shotgun (WGS) entry which is preliminary data.</text>
</comment>
<sequence>MSIDTITLQSFIAVAETGSFTKAAKQVGRTQSAISQQMSKLENLLGKPLLVRNKILGLTPEGEIFLGYARQIFSLYREAIDRFKEPELEGEVRFGLPENFASAYLSDVLADFSRIHPRILLKIECDLTLNLFERFKNNEFDLVLVKMHRPEDFPNGLDIWSEPLKWVGKSELINFKKPIPLVLSPKPCVYRESALITLEKSGIAWRLAFSSPSNAGTIAAVKAGMGITVMPYTMIPHGLEAIESSLLPNLADTHVSLLKHKADNLAINTLEGFVLQQIRK</sequence>
<dbReference type="InterPro" id="IPR036388">
    <property type="entry name" value="WH-like_DNA-bd_sf"/>
</dbReference>
<dbReference type="STRING" id="437022.CC99x_00671"/>
<dbReference type="PATRIC" id="fig|1590042.3.peg.689"/>
<dbReference type="EMBL" id="LKHV01000002">
    <property type="protein sequence ID" value="KRG19658.1"/>
    <property type="molecule type" value="Genomic_DNA"/>
</dbReference>
<dbReference type="SUPFAM" id="SSF46785">
    <property type="entry name" value="Winged helix' DNA-binding domain"/>
    <property type="match status" value="1"/>
</dbReference>
<proteinExistence type="inferred from homology"/>
<name>A0A0Q9YQI9_9GAMM</name>
<dbReference type="OrthoDB" id="5723059at2"/>
<reference evidence="7" key="3">
    <citation type="submission" date="2021-06" db="EMBL/GenBank/DDBJ databases">
        <title>Genomic Description and Analysis of Intracellular Bacteria, Candidatus Berkiella cookevillensis and Candidatus Berkiella aquae.</title>
        <authorList>
            <person name="Kidane D.T."/>
            <person name="Mehari Y.T."/>
            <person name="Rice F.C."/>
            <person name="Arivett B.A."/>
            <person name="Farone A.L."/>
            <person name="Berk S.G."/>
            <person name="Farone M.B."/>
        </authorList>
    </citation>
    <scope>NUCLEOTIDE SEQUENCE</scope>
    <source>
        <strain evidence="7">CC99</strain>
    </source>
</reference>
<reference evidence="7" key="2">
    <citation type="journal article" date="2016" name="Genome Announc.">
        <title>Draft Genome Sequences of Two Novel Amoeba-Resistant Intranuclear Bacteria, 'Candidatus Berkiella cookevillensis' and 'Candidatus Berkiella aquae'.</title>
        <authorList>
            <person name="Mehari Y.T."/>
            <person name="Arivett B.A."/>
            <person name="Farone A.L."/>
            <person name="Gunderson J.H."/>
            <person name="Farone M.B."/>
        </authorList>
    </citation>
    <scope>NUCLEOTIDE SEQUENCE</scope>
    <source>
        <strain evidence="7">CC99</strain>
    </source>
</reference>
<feature type="domain" description="HTH lysR-type" evidence="5">
    <location>
        <begin position="3"/>
        <end position="59"/>
    </location>
</feature>
<dbReference type="InterPro" id="IPR036390">
    <property type="entry name" value="WH_DNA-bd_sf"/>
</dbReference>
<evidence type="ECO:0000256" key="2">
    <source>
        <dbReference type="ARBA" id="ARBA00023015"/>
    </source>
</evidence>
<accession>A0A0Q9YQI9</accession>
<evidence type="ECO:0000256" key="3">
    <source>
        <dbReference type="ARBA" id="ARBA00023125"/>
    </source>
</evidence>
<dbReference type="SUPFAM" id="SSF53850">
    <property type="entry name" value="Periplasmic binding protein-like II"/>
    <property type="match status" value="1"/>
</dbReference>
<organism evidence="6">
    <name type="scientific">Candidatus Berkiella cookevillensis</name>
    <dbReference type="NCBI Taxonomy" id="437022"/>
    <lineage>
        <taxon>Bacteria</taxon>
        <taxon>Pseudomonadati</taxon>
        <taxon>Pseudomonadota</taxon>
        <taxon>Gammaproteobacteria</taxon>
        <taxon>Candidatus Berkiellales</taxon>
        <taxon>Candidatus Berkiellaceae</taxon>
        <taxon>Candidatus Berkiella</taxon>
    </lineage>
</organism>
<evidence type="ECO:0000313" key="6">
    <source>
        <dbReference type="EMBL" id="KRG19658.1"/>
    </source>
</evidence>
<keyword evidence="8" id="KW-1185">Reference proteome</keyword>
<keyword evidence="2" id="KW-0805">Transcription regulation</keyword>
<dbReference type="Gene3D" id="3.40.190.10">
    <property type="entry name" value="Periplasmic binding protein-like II"/>
    <property type="match status" value="2"/>
</dbReference>
<keyword evidence="4" id="KW-0804">Transcription</keyword>
<dbReference type="InterPro" id="IPR005119">
    <property type="entry name" value="LysR_subst-bd"/>
</dbReference>
<dbReference type="Pfam" id="PF00126">
    <property type="entry name" value="HTH_1"/>
    <property type="match status" value="1"/>
</dbReference>
<dbReference type="RefSeq" id="WP_057623640.1">
    <property type="nucleotide sequence ID" value="NZ_LKHV02000001.1"/>
</dbReference>
<dbReference type="AlphaFoldDB" id="A0A0Q9YQI9"/>
<dbReference type="Proteomes" id="UP000051494">
    <property type="component" value="Unassembled WGS sequence"/>
</dbReference>
<evidence type="ECO:0000259" key="5">
    <source>
        <dbReference type="PROSITE" id="PS50931"/>
    </source>
</evidence>
<keyword evidence="3" id="KW-0238">DNA-binding</keyword>
<gene>
    <name evidence="6" type="primary">gltC</name>
    <name evidence="7" type="ORF">CC99x_001915</name>
    <name evidence="6" type="ORF">CC99x_00671</name>
</gene>
<dbReference type="InterPro" id="IPR000847">
    <property type="entry name" value="LysR_HTH_N"/>
</dbReference>
<evidence type="ECO:0000313" key="7">
    <source>
        <dbReference type="EMBL" id="MCS5707655.1"/>
    </source>
</evidence>
<evidence type="ECO:0000256" key="4">
    <source>
        <dbReference type="ARBA" id="ARBA00023163"/>
    </source>
</evidence>
<dbReference type="PROSITE" id="PS50931">
    <property type="entry name" value="HTH_LYSR"/>
    <property type="match status" value="1"/>
</dbReference>
<dbReference type="Pfam" id="PF03466">
    <property type="entry name" value="LysR_substrate"/>
    <property type="match status" value="1"/>
</dbReference>